<feature type="domain" description="Ubiquitin-like" evidence="2">
    <location>
        <begin position="487"/>
        <end position="569"/>
    </location>
</feature>
<feature type="compositionally biased region" description="Basic residues" evidence="1">
    <location>
        <begin position="610"/>
        <end position="625"/>
    </location>
</feature>
<protein>
    <recommendedName>
        <fullName evidence="2">Ubiquitin-like domain-containing protein</fullName>
    </recommendedName>
</protein>
<evidence type="ECO:0000259" key="2">
    <source>
        <dbReference type="Pfam" id="PF22893"/>
    </source>
</evidence>
<dbReference type="Proteomes" id="UP001305779">
    <property type="component" value="Unassembled WGS sequence"/>
</dbReference>
<feature type="compositionally biased region" description="Basic residues" evidence="1">
    <location>
        <begin position="136"/>
        <end position="146"/>
    </location>
</feature>
<sequence length="719" mass="78292">MPSRFPRNDGAGMAPQRAPKASKGDVADILDLDSASIVVSSGSGSERVVHVYPDRADRTSSGGSTSARSPASSGGSFTSDESWDEVEYDDIDPSDSASRSRHHHSRRHTVEAPAPSRRHSSHRRVVEVEREELPPRRHSSRRHHSSRHDSSHSRHRRRDSSRRVPSDESSSTVASHDDYPPYGHHGMPRAAYPPTGGYSRPPQSHGGYPPSMASAGYPDPYADPRQALVHMQRQDPFGYPQPNPFAPQSHASNPFSPMSAHEGSSYFATDPMGPPPPRPHRPEGPPRPQSFAAPSAYPGSELMAPYHPGMPPYGHYGMPPGYPSYPPTMHGWPPASTSSSPPPKEDRSAVEIEALKEMIKQRNTDDTKKKDVNDTEIEGLKRLIQKREEEAAAIQKAWAAEREAEAAAKAAAAAKAEEEKKKKQEIADAQKKAKEDAEKKAEEAAKKAKEEHEKKLAEAEKAKEEVDKAKKALEEELAKNKPHPDSAKAPIKFKDAVGRKFSFPWIHCKTWKGMETLIKQAFLHVDVIGDHVHQGHYDLTGPDGEIILPQVWEVVVQPDWEITMHLWPMEEEKKKSPEPDFIDQFGGMGLGGIPGLGDFGMMPEVGGGGKKPKSGKKDGSKKKKGGGSPEAIIVNPSMPPPPPGHHGMPPPPPGGGYPDPFAGFGGGFPPMGPPMGPPMDGKKDKGSKPRSNSKRSKDISPLQAWFAGGSLNAKPAKRK</sequence>
<reference evidence="3 4" key="1">
    <citation type="journal article" date="2023" name="G3 (Bethesda)">
        <title>A chromosome-level genome assembly of Zasmidium syzygii isolated from banana leaves.</title>
        <authorList>
            <person name="van Westerhoven A.C."/>
            <person name="Mehrabi R."/>
            <person name="Talebi R."/>
            <person name="Steentjes M.B.F."/>
            <person name="Corcolon B."/>
            <person name="Chong P.A."/>
            <person name="Kema G.H.J."/>
            <person name="Seidl M.F."/>
        </authorList>
    </citation>
    <scope>NUCLEOTIDE SEQUENCE [LARGE SCALE GENOMIC DNA]</scope>
    <source>
        <strain evidence="3 4">P124</strain>
    </source>
</reference>
<feature type="compositionally biased region" description="Low complexity" evidence="1">
    <location>
        <begin position="59"/>
        <end position="76"/>
    </location>
</feature>
<dbReference type="PANTHER" id="PTHR45725">
    <property type="entry name" value="FORMIN HOMOLOGY 2 FAMILY MEMBER"/>
    <property type="match status" value="1"/>
</dbReference>
<evidence type="ECO:0000256" key="1">
    <source>
        <dbReference type="SAM" id="MobiDB-lite"/>
    </source>
</evidence>
<name>A0ABR0EFQ9_ZASCE</name>
<keyword evidence="4" id="KW-1185">Reference proteome</keyword>
<feature type="region of interest" description="Disordered" evidence="1">
    <location>
        <begin position="600"/>
        <end position="719"/>
    </location>
</feature>
<proteinExistence type="predicted"/>
<feature type="region of interest" description="Disordered" evidence="1">
    <location>
        <begin position="418"/>
        <end position="468"/>
    </location>
</feature>
<dbReference type="InterPro" id="IPR054464">
    <property type="entry name" value="ULD_fung"/>
</dbReference>
<evidence type="ECO:0000313" key="4">
    <source>
        <dbReference type="Proteomes" id="UP001305779"/>
    </source>
</evidence>
<feature type="region of interest" description="Disordered" evidence="1">
    <location>
        <begin position="1"/>
        <end position="25"/>
    </location>
</feature>
<feature type="compositionally biased region" description="Acidic residues" evidence="1">
    <location>
        <begin position="81"/>
        <end position="93"/>
    </location>
</feature>
<feature type="compositionally biased region" description="Basic and acidic residues" evidence="1">
    <location>
        <begin position="124"/>
        <end position="135"/>
    </location>
</feature>
<dbReference type="PANTHER" id="PTHR45725:SF1">
    <property type="entry name" value="DISHEVELLED ASSOCIATED ACTIVATOR OF MORPHOGENESIS, ISOFORM D"/>
    <property type="match status" value="1"/>
</dbReference>
<evidence type="ECO:0000313" key="3">
    <source>
        <dbReference type="EMBL" id="KAK4499965.1"/>
    </source>
</evidence>
<feature type="compositionally biased region" description="Basic and acidic residues" evidence="1">
    <location>
        <begin position="47"/>
        <end position="58"/>
    </location>
</feature>
<organism evidence="3 4">
    <name type="scientific">Zasmidium cellare</name>
    <name type="common">Wine cellar mold</name>
    <name type="synonym">Racodium cellare</name>
    <dbReference type="NCBI Taxonomy" id="395010"/>
    <lineage>
        <taxon>Eukaryota</taxon>
        <taxon>Fungi</taxon>
        <taxon>Dikarya</taxon>
        <taxon>Ascomycota</taxon>
        <taxon>Pezizomycotina</taxon>
        <taxon>Dothideomycetes</taxon>
        <taxon>Dothideomycetidae</taxon>
        <taxon>Mycosphaerellales</taxon>
        <taxon>Mycosphaerellaceae</taxon>
        <taxon>Zasmidium</taxon>
    </lineage>
</organism>
<dbReference type="EMBL" id="JAXOVC010000006">
    <property type="protein sequence ID" value="KAK4499965.1"/>
    <property type="molecule type" value="Genomic_DNA"/>
</dbReference>
<feature type="region of interest" description="Disordered" evidence="1">
    <location>
        <begin position="38"/>
        <end position="348"/>
    </location>
</feature>
<gene>
    <name evidence="3" type="ORF">PRZ48_008151</name>
</gene>
<dbReference type="InterPro" id="IPR051425">
    <property type="entry name" value="Formin_Homology"/>
</dbReference>
<accession>A0ABR0EFQ9</accession>
<comment type="caution">
    <text evidence="3">The sequence shown here is derived from an EMBL/GenBank/DDBJ whole genome shotgun (WGS) entry which is preliminary data.</text>
</comment>
<dbReference type="Pfam" id="PF22893">
    <property type="entry name" value="ULD_2"/>
    <property type="match status" value="1"/>
</dbReference>
<feature type="compositionally biased region" description="Pro residues" evidence="1">
    <location>
        <begin position="637"/>
        <end position="655"/>
    </location>
</feature>